<evidence type="ECO:0000256" key="3">
    <source>
        <dbReference type="ARBA" id="ARBA00023163"/>
    </source>
</evidence>
<evidence type="ECO:0000259" key="4">
    <source>
        <dbReference type="PROSITE" id="PS01124"/>
    </source>
</evidence>
<dbReference type="SMART" id="SM00342">
    <property type="entry name" value="HTH_ARAC"/>
    <property type="match status" value="1"/>
</dbReference>
<organism evidence="5 6">
    <name type="scientific">Paenibacillus cremeus</name>
    <dbReference type="NCBI Taxonomy" id="2163881"/>
    <lineage>
        <taxon>Bacteria</taxon>
        <taxon>Bacillati</taxon>
        <taxon>Bacillota</taxon>
        <taxon>Bacilli</taxon>
        <taxon>Bacillales</taxon>
        <taxon>Paenibacillaceae</taxon>
        <taxon>Paenibacillus</taxon>
    </lineage>
</organism>
<dbReference type="InterPro" id="IPR018060">
    <property type="entry name" value="HTH_AraC"/>
</dbReference>
<dbReference type="PANTHER" id="PTHR43280:SF28">
    <property type="entry name" value="HTH-TYPE TRANSCRIPTIONAL ACTIVATOR RHAS"/>
    <property type="match status" value="1"/>
</dbReference>
<dbReference type="OrthoDB" id="9799319at2"/>
<proteinExistence type="predicted"/>
<evidence type="ECO:0000313" key="6">
    <source>
        <dbReference type="Proteomes" id="UP000317036"/>
    </source>
</evidence>
<reference evidence="5 6" key="1">
    <citation type="submission" date="2019-07" db="EMBL/GenBank/DDBJ databases">
        <authorList>
            <person name="Kim J."/>
        </authorList>
    </citation>
    <scope>NUCLEOTIDE SEQUENCE [LARGE SCALE GENOMIC DNA]</scope>
    <source>
        <strain evidence="5 6">JC52</strain>
    </source>
</reference>
<dbReference type="PROSITE" id="PS01124">
    <property type="entry name" value="HTH_ARAC_FAMILY_2"/>
    <property type="match status" value="1"/>
</dbReference>
<dbReference type="InterPro" id="IPR003313">
    <property type="entry name" value="AraC-bd"/>
</dbReference>
<gene>
    <name evidence="5" type="ORF">FPZ49_09070</name>
</gene>
<comment type="caution">
    <text evidence="5">The sequence shown here is derived from an EMBL/GenBank/DDBJ whole genome shotgun (WGS) entry which is preliminary data.</text>
</comment>
<keyword evidence="1" id="KW-0805">Transcription regulation</keyword>
<dbReference type="PANTHER" id="PTHR43280">
    <property type="entry name" value="ARAC-FAMILY TRANSCRIPTIONAL REGULATOR"/>
    <property type="match status" value="1"/>
</dbReference>
<dbReference type="AlphaFoldDB" id="A0A559KDJ9"/>
<evidence type="ECO:0000313" key="5">
    <source>
        <dbReference type="EMBL" id="TVY10212.1"/>
    </source>
</evidence>
<dbReference type="Gene3D" id="2.60.120.10">
    <property type="entry name" value="Jelly Rolls"/>
    <property type="match status" value="1"/>
</dbReference>
<dbReference type="Pfam" id="PF12833">
    <property type="entry name" value="HTH_18"/>
    <property type="match status" value="1"/>
</dbReference>
<evidence type="ECO:0000256" key="1">
    <source>
        <dbReference type="ARBA" id="ARBA00023015"/>
    </source>
</evidence>
<dbReference type="InterPro" id="IPR014710">
    <property type="entry name" value="RmlC-like_jellyroll"/>
</dbReference>
<protein>
    <submittedName>
        <fullName evidence="5">AraC family transcriptional regulator</fullName>
    </submittedName>
</protein>
<keyword evidence="3" id="KW-0804">Transcription</keyword>
<dbReference type="GO" id="GO:0003700">
    <property type="term" value="F:DNA-binding transcription factor activity"/>
    <property type="evidence" value="ECO:0007669"/>
    <property type="project" value="InterPro"/>
</dbReference>
<dbReference type="Pfam" id="PF02311">
    <property type="entry name" value="AraC_binding"/>
    <property type="match status" value="1"/>
</dbReference>
<evidence type="ECO:0000256" key="2">
    <source>
        <dbReference type="ARBA" id="ARBA00023125"/>
    </source>
</evidence>
<dbReference type="GO" id="GO:0043565">
    <property type="term" value="F:sequence-specific DNA binding"/>
    <property type="evidence" value="ECO:0007669"/>
    <property type="project" value="InterPro"/>
</dbReference>
<sequence>MKVFQYHTFMNESFPFKIEVKDHRHLSVTPYHAHEYLQICYVIKGTCIHNVGGRRATLVKGDLFSVPPLYEHCLELIPDKEAEVVHIDFMPFLLDRNLLDLTSLDSFVDFAYIQPFVQFNNTLLPKLNLSYEGQRVTEHLISEMINEFQRQEEGYPFIIKSDLQKLLVIAGREFTKYSQDVKEHQLLRLHRKHFEEALAYIDEQYMNHIKLQDAAAKANMSPTYFSTVFKLVRGMTYIDYVNDIRVVQAMKLLKEEPDWSVERISAFVGFNHLTHFYRMFRKKNGLTPAEFRRKS</sequence>
<feature type="domain" description="HTH araC/xylS-type" evidence="4">
    <location>
        <begin position="195"/>
        <end position="294"/>
    </location>
</feature>
<dbReference type="InterPro" id="IPR009057">
    <property type="entry name" value="Homeodomain-like_sf"/>
</dbReference>
<dbReference type="RefSeq" id="WP_144845728.1">
    <property type="nucleotide sequence ID" value="NZ_VNJI01000009.1"/>
</dbReference>
<keyword evidence="2" id="KW-0238">DNA-binding</keyword>
<dbReference type="SUPFAM" id="SSF51215">
    <property type="entry name" value="Regulatory protein AraC"/>
    <property type="match status" value="1"/>
</dbReference>
<dbReference type="EMBL" id="VNJI01000009">
    <property type="protein sequence ID" value="TVY10212.1"/>
    <property type="molecule type" value="Genomic_DNA"/>
</dbReference>
<dbReference type="Proteomes" id="UP000317036">
    <property type="component" value="Unassembled WGS sequence"/>
</dbReference>
<dbReference type="Gene3D" id="1.10.10.60">
    <property type="entry name" value="Homeodomain-like"/>
    <property type="match status" value="2"/>
</dbReference>
<dbReference type="SUPFAM" id="SSF46689">
    <property type="entry name" value="Homeodomain-like"/>
    <property type="match status" value="2"/>
</dbReference>
<keyword evidence="6" id="KW-1185">Reference proteome</keyword>
<name>A0A559KDJ9_9BACL</name>
<accession>A0A559KDJ9</accession>
<dbReference type="InterPro" id="IPR037923">
    <property type="entry name" value="HTH-like"/>
</dbReference>